<name>A0A933I735_UNCT6</name>
<dbReference type="SUPFAM" id="SSF47598">
    <property type="entry name" value="Ribbon-helix-helix"/>
    <property type="match status" value="1"/>
</dbReference>
<dbReference type="InterPro" id="IPR013321">
    <property type="entry name" value="Arc_rbn_hlx_hlx"/>
</dbReference>
<keyword evidence="3 7" id="KW-0479">Metal-binding</keyword>
<dbReference type="GO" id="GO:0003677">
    <property type="term" value="F:DNA binding"/>
    <property type="evidence" value="ECO:0007669"/>
    <property type="project" value="UniProtKB-KW"/>
</dbReference>
<dbReference type="NCBIfam" id="NF002815">
    <property type="entry name" value="PRK02967.1"/>
    <property type="match status" value="1"/>
</dbReference>
<evidence type="ECO:0000256" key="5">
    <source>
        <dbReference type="ARBA" id="ARBA00023125"/>
    </source>
</evidence>
<dbReference type="GO" id="GO:0016151">
    <property type="term" value="F:nickel cation binding"/>
    <property type="evidence" value="ECO:0007669"/>
    <property type="project" value="UniProtKB-UniRule"/>
</dbReference>
<dbReference type="InterPro" id="IPR010985">
    <property type="entry name" value="Ribbon_hlx_hlx"/>
</dbReference>
<dbReference type="PANTHER" id="PTHR34719:SF2">
    <property type="entry name" value="NICKEL-RESPONSIVE REGULATOR"/>
    <property type="match status" value="1"/>
</dbReference>
<dbReference type="Pfam" id="PF08753">
    <property type="entry name" value="NikR_C"/>
    <property type="match status" value="1"/>
</dbReference>
<dbReference type="InterPro" id="IPR014864">
    <property type="entry name" value="TF_NikR_Ni-bd_C"/>
</dbReference>
<dbReference type="SUPFAM" id="SSF55021">
    <property type="entry name" value="ACT-like"/>
    <property type="match status" value="1"/>
</dbReference>
<evidence type="ECO:0000259" key="8">
    <source>
        <dbReference type="Pfam" id="PF01402"/>
    </source>
</evidence>
<dbReference type="HAMAP" id="MF_00476">
    <property type="entry name" value="NikR"/>
    <property type="match status" value="1"/>
</dbReference>
<comment type="function">
    <text evidence="7">Transcriptional regulator.</text>
</comment>
<protein>
    <recommendedName>
        <fullName evidence="7">Putative nickel-responsive regulator</fullName>
    </recommendedName>
</protein>
<dbReference type="Proteomes" id="UP000736328">
    <property type="component" value="Unassembled WGS sequence"/>
</dbReference>
<evidence type="ECO:0000256" key="3">
    <source>
        <dbReference type="ARBA" id="ARBA00022723"/>
    </source>
</evidence>
<evidence type="ECO:0000256" key="6">
    <source>
        <dbReference type="ARBA" id="ARBA00023163"/>
    </source>
</evidence>
<dbReference type="InterPro" id="IPR050192">
    <property type="entry name" value="CopG/NikR_regulator"/>
</dbReference>
<evidence type="ECO:0000256" key="4">
    <source>
        <dbReference type="ARBA" id="ARBA00023015"/>
    </source>
</evidence>
<reference evidence="10" key="1">
    <citation type="submission" date="2020-07" db="EMBL/GenBank/DDBJ databases">
        <title>Huge and variable diversity of episymbiotic CPR bacteria and DPANN archaea in groundwater ecosystems.</title>
        <authorList>
            <person name="He C.Y."/>
            <person name="Keren R."/>
            <person name="Whittaker M."/>
            <person name="Farag I.F."/>
            <person name="Doudna J."/>
            <person name="Cate J.H.D."/>
            <person name="Banfield J.F."/>
        </authorList>
    </citation>
    <scope>NUCLEOTIDE SEQUENCE</scope>
    <source>
        <strain evidence="10">NC_groundwater_1520_Pr4_B-0.1um_53_5</strain>
    </source>
</reference>
<feature type="binding site" evidence="7">
    <location>
        <position position="101"/>
    </location>
    <ligand>
        <name>Ni(2+)</name>
        <dbReference type="ChEBI" id="CHEBI:49786"/>
    </ligand>
</feature>
<evidence type="ECO:0000313" key="11">
    <source>
        <dbReference type="Proteomes" id="UP000736328"/>
    </source>
</evidence>
<dbReference type="NCBIfam" id="NF001884">
    <property type="entry name" value="PRK00630.1"/>
    <property type="match status" value="1"/>
</dbReference>
<keyword evidence="4 7" id="KW-0805">Transcription regulation</keyword>
<dbReference type="EMBL" id="JACQXR010000005">
    <property type="protein sequence ID" value="MBI4725696.1"/>
    <property type="molecule type" value="Genomic_DNA"/>
</dbReference>
<dbReference type="InterPro" id="IPR027271">
    <property type="entry name" value="Acetolactate_synth/TF_NikR_C"/>
</dbReference>
<sequence length="141" mass="15775">MSQNKEQLTRVGVSIELSLMEKFDRMIKKKGYTNRSEAFRDIVRDILAAGESEKGKEMVGAILIVYDHHRPHLVEKLLALQHDADAKIIASQHVHLDRHHCLETIIVKGSTGKLEVLQGKIGALKGVGQCLLSKTSCRVMH</sequence>
<accession>A0A933I735</accession>
<dbReference type="GO" id="GO:0003700">
    <property type="term" value="F:DNA-binding transcription factor activity"/>
    <property type="evidence" value="ECO:0007669"/>
    <property type="project" value="UniProtKB-UniRule"/>
</dbReference>
<feature type="binding site" evidence="7">
    <location>
        <position position="95"/>
    </location>
    <ligand>
        <name>Ni(2+)</name>
        <dbReference type="ChEBI" id="CHEBI:49786"/>
    </ligand>
</feature>
<keyword evidence="6 7" id="KW-0804">Transcription</keyword>
<dbReference type="NCBIfam" id="NF003381">
    <property type="entry name" value="PRK04460.1"/>
    <property type="match status" value="1"/>
</dbReference>
<dbReference type="AlphaFoldDB" id="A0A933I735"/>
<evidence type="ECO:0000256" key="1">
    <source>
        <dbReference type="ARBA" id="ARBA00008478"/>
    </source>
</evidence>
<dbReference type="GO" id="GO:0010045">
    <property type="term" value="P:response to nickel cation"/>
    <property type="evidence" value="ECO:0007669"/>
    <property type="project" value="InterPro"/>
</dbReference>
<feature type="domain" description="Ribbon-helix-helix protein CopG" evidence="8">
    <location>
        <begin position="10"/>
        <end position="45"/>
    </location>
</feature>
<dbReference type="InterPro" id="IPR002145">
    <property type="entry name" value="CopG"/>
</dbReference>
<feature type="domain" description="Transcription factor NikR nickel binding C-terminal" evidence="9">
    <location>
        <begin position="59"/>
        <end position="133"/>
    </location>
</feature>
<comment type="similarity">
    <text evidence="1 7">Belongs to the transcriptional regulatory CopG/NikR family.</text>
</comment>
<dbReference type="Gene3D" id="3.30.70.1150">
    <property type="entry name" value="ACT-like. Chain A, domain 2"/>
    <property type="match status" value="1"/>
</dbReference>
<keyword evidence="2 7" id="KW-0533">Nickel</keyword>
<dbReference type="InterPro" id="IPR022988">
    <property type="entry name" value="Ni_resp_reg_NikR"/>
</dbReference>
<proteinExistence type="inferred from homology"/>
<comment type="caution">
    <text evidence="10">The sequence shown here is derived from an EMBL/GenBank/DDBJ whole genome shotgun (WGS) entry which is preliminary data.</text>
</comment>
<organism evidence="10 11">
    <name type="scientific">candidate division TA06 bacterium</name>
    <dbReference type="NCBI Taxonomy" id="2250710"/>
    <lineage>
        <taxon>Bacteria</taxon>
        <taxon>Bacteria division TA06</taxon>
    </lineage>
</organism>
<keyword evidence="5 7" id="KW-0238">DNA-binding</keyword>
<dbReference type="CDD" id="cd22231">
    <property type="entry name" value="RHH_NikR_HicB-like"/>
    <property type="match status" value="1"/>
</dbReference>
<comment type="cofactor">
    <cofactor evidence="7">
        <name>Ni(2+)</name>
        <dbReference type="ChEBI" id="CHEBI:49786"/>
    </cofactor>
    <text evidence="7">Binds 1 nickel ion per subunit.</text>
</comment>
<gene>
    <name evidence="10" type="primary">nikR</name>
    <name evidence="10" type="ORF">HY768_00465</name>
</gene>
<evidence type="ECO:0000313" key="10">
    <source>
        <dbReference type="EMBL" id="MBI4725696.1"/>
    </source>
</evidence>
<dbReference type="PANTHER" id="PTHR34719">
    <property type="entry name" value="NICKEL-RESPONSIVE REGULATOR"/>
    <property type="match status" value="1"/>
</dbReference>
<evidence type="ECO:0000256" key="2">
    <source>
        <dbReference type="ARBA" id="ARBA00022596"/>
    </source>
</evidence>
<dbReference type="Gene3D" id="1.10.1220.10">
    <property type="entry name" value="Met repressor-like"/>
    <property type="match status" value="1"/>
</dbReference>
<dbReference type="NCBIfam" id="NF002169">
    <property type="entry name" value="PRK01002.1"/>
    <property type="match status" value="1"/>
</dbReference>
<dbReference type="InterPro" id="IPR045865">
    <property type="entry name" value="ACT-like_dom_sf"/>
</dbReference>
<evidence type="ECO:0000259" key="9">
    <source>
        <dbReference type="Pfam" id="PF08753"/>
    </source>
</evidence>
<dbReference type="Pfam" id="PF01402">
    <property type="entry name" value="RHH_1"/>
    <property type="match status" value="1"/>
</dbReference>
<evidence type="ECO:0000256" key="7">
    <source>
        <dbReference type="HAMAP-Rule" id="MF_00476"/>
    </source>
</evidence>
<feature type="binding site" evidence="7">
    <location>
        <position position="93"/>
    </location>
    <ligand>
        <name>Ni(2+)</name>
        <dbReference type="ChEBI" id="CHEBI:49786"/>
    </ligand>
</feature>
<feature type="binding site" evidence="7">
    <location>
        <position position="82"/>
    </location>
    <ligand>
        <name>Ni(2+)</name>
        <dbReference type="ChEBI" id="CHEBI:49786"/>
    </ligand>
</feature>